<dbReference type="Proteomes" id="UP000250043">
    <property type="component" value="Unassembled WGS sequence"/>
</dbReference>
<accession>A0A8E2DE80</accession>
<keyword evidence="2" id="KW-1185">Reference proteome</keyword>
<name>A0A8E2DE80_9APHY</name>
<gene>
    <name evidence="1" type="ORF">OBBRIDRAFT_840339</name>
</gene>
<proteinExistence type="predicted"/>
<sequence>MCFSWWDMRRSRSDSESQALVTLDSEQEYSKDELKKFLVQIHKHLKTLKSDTDTTNSSLSFTLRSASMTMLTDASRLVKDLRKSMKYYTVLRPTIELLRDLPDSISDSVDLRLKLQSLSLPSRSDTFAQLKTDLHRIQRTDGMEWTFTG</sequence>
<evidence type="ECO:0000313" key="2">
    <source>
        <dbReference type="Proteomes" id="UP000250043"/>
    </source>
</evidence>
<organism evidence="1 2">
    <name type="scientific">Obba rivulosa</name>
    <dbReference type="NCBI Taxonomy" id="1052685"/>
    <lineage>
        <taxon>Eukaryota</taxon>
        <taxon>Fungi</taxon>
        <taxon>Dikarya</taxon>
        <taxon>Basidiomycota</taxon>
        <taxon>Agaricomycotina</taxon>
        <taxon>Agaricomycetes</taxon>
        <taxon>Polyporales</taxon>
        <taxon>Gelatoporiaceae</taxon>
        <taxon>Obba</taxon>
    </lineage>
</organism>
<dbReference type="EMBL" id="KV722909">
    <property type="protein sequence ID" value="OCH83636.1"/>
    <property type="molecule type" value="Genomic_DNA"/>
</dbReference>
<protein>
    <submittedName>
        <fullName evidence="1">Uncharacterized protein</fullName>
    </submittedName>
</protein>
<reference evidence="1 2" key="1">
    <citation type="submission" date="2016-07" db="EMBL/GenBank/DDBJ databases">
        <title>Draft genome of the white-rot fungus Obba rivulosa 3A-2.</title>
        <authorList>
            <consortium name="DOE Joint Genome Institute"/>
            <person name="Miettinen O."/>
            <person name="Riley R."/>
            <person name="Acob R."/>
            <person name="Barry K."/>
            <person name="Cullen D."/>
            <person name="De Vries R."/>
            <person name="Hainaut M."/>
            <person name="Hatakka A."/>
            <person name="Henrissat B."/>
            <person name="Hilden K."/>
            <person name="Kuo R."/>
            <person name="Labutti K."/>
            <person name="Lipzen A."/>
            <person name="Makela M.R."/>
            <person name="Sandor L."/>
            <person name="Spatafora J.W."/>
            <person name="Grigoriev I.V."/>
            <person name="Hibbett D.S."/>
        </authorList>
    </citation>
    <scope>NUCLEOTIDE SEQUENCE [LARGE SCALE GENOMIC DNA]</scope>
    <source>
        <strain evidence="1 2">3A-2</strain>
    </source>
</reference>
<dbReference type="AlphaFoldDB" id="A0A8E2DE80"/>
<evidence type="ECO:0000313" key="1">
    <source>
        <dbReference type="EMBL" id="OCH83636.1"/>
    </source>
</evidence>